<protein>
    <submittedName>
        <fullName evidence="2">Glutaredoxin family protein</fullName>
    </submittedName>
</protein>
<keyword evidence="3" id="KW-1185">Reference proteome</keyword>
<evidence type="ECO:0000313" key="3">
    <source>
        <dbReference type="Proteomes" id="UP001604336"/>
    </source>
</evidence>
<proteinExistence type="predicted"/>
<evidence type="ECO:0000256" key="1">
    <source>
        <dbReference type="SAM" id="MobiDB-lite"/>
    </source>
</evidence>
<sequence>MWLRRSKSRFRLHNASSPKFACSSFKNIQGLFSEDESNCNNNKSSGGGDITLDSPTPYISKPSICHHVRSANFLIRTLSLPSVAESKPYRDEVSSPLGLAGGNGVL</sequence>
<gene>
    <name evidence="2" type="ORF">Adt_26024</name>
</gene>
<dbReference type="AlphaFoldDB" id="A0ABD1RQF4"/>
<dbReference type="EMBL" id="JBFOLK010000008">
    <property type="protein sequence ID" value="KAL2490396.1"/>
    <property type="molecule type" value="Genomic_DNA"/>
</dbReference>
<dbReference type="Proteomes" id="UP001604336">
    <property type="component" value="Unassembled WGS sequence"/>
</dbReference>
<organism evidence="2 3">
    <name type="scientific">Abeliophyllum distichum</name>
    <dbReference type="NCBI Taxonomy" id="126358"/>
    <lineage>
        <taxon>Eukaryota</taxon>
        <taxon>Viridiplantae</taxon>
        <taxon>Streptophyta</taxon>
        <taxon>Embryophyta</taxon>
        <taxon>Tracheophyta</taxon>
        <taxon>Spermatophyta</taxon>
        <taxon>Magnoliopsida</taxon>
        <taxon>eudicotyledons</taxon>
        <taxon>Gunneridae</taxon>
        <taxon>Pentapetalae</taxon>
        <taxon>asterids</taxon>
        <taxon>lamiids</taxon>
        <taxon>Lamiales</taxon>
        <taxon>Oleaceae</taxon>
        <taxon>Forsythieae</taxon>
        <taxon>Abeliophyllum</taxon>
    </lineage>
</organism>
<feature type="region of interest" description="Disordered" evidence="1">
    <location>
        <begin position="86"/>
        <end position="106"/>
    </location>
</feature>
<reference evidence="3" key="1">
    <citation type="submission" date="2024-07" db="EMBL/GenBank/DDBJ databases">
        <title>Two chromosome-level genome assemblies of Korean endemic species Abeliophyllum distichum and Forsythia ovata (Oleaceae).</title>
        <authorList>
            <person name="Jang H."/>
        </authorList>
    </citation>
    <scope>NUCLEOTIDE SEQUENCE [LARGE SCALE GENOMIC DNA]</scope>
</reference>
<comment type="caution">
    <text evidence="2">The sequence shown here is derived from an EMBL/GenBank/DDBJ whole genome shotgun (WGS) entry which is preliminary data.</text>
</comment>
<accession>A0ABD1RQF4</accession>
<evidence type="ECO:0000313" key="2">
    <source>
        <dbReference type="EMBL" id="KAL2490396.1"/>
    </source>
</evidence>
<name>A0ABD1RQF4_9LAMI</name>